<name>A0ABQ4NNG5_9RHOB</name>
<gene>
    <name evidence="5 9" type="primary">tsf</name>
    <name evidence="9" type="ORF">JANAI62_25510</name>
</gene>
<dbReference type="PANTHER" id="PTHR11741:SF0">
    <property type="entry name" value="ELONGATION FACTOR TS, MITOCHONDRIAL"/>
    <property type="match status" value="1"/>
</dbReference>
<dbReference type="GO" id="GO:0003746">
    <property type="term" value="F:translation elongation factor activity"/>
    <property type="evidence" value="ECO:0007669"/>
    <property type="project" value="UniProtKB-KW"/>
</dbReference>
<sequence length="291" mass="30075">MAITAAMVKELRDSTGAGMMDAKKALTENDGDMQAAVDWLRTKGLAKAAKKSGRTAAEGLVAVAVGQGAAVAVEVNSETDFVAKNAEFQGMVEGIAQAALAVDDVDALKAADMGGKTVEATVTDKIATIGENMSVRRMAKIAGGSVVSYVHNAAAPGMGKIGVLVALSGDNDAFGKQVAMHVAAVNPASLSEADLDPAVVEKERQVQIDIARESGKPEAVIEKMIVGRMKKYMSEVTLLNQSFVVNPDLTVAKAAEEAGVEITGFVRLEVGEGIEVVKEDFAAEVAKAAQG</sequence>
<evidence type="ECO:0000256" key="7">
    <source>
        <dbReference type="RuleBase" id="RU000643"/>
    </source>
</evidence>
<comment type="similarity">
    <text evidence="1 5 6">Belongs to the EF-Ts family.</text>
</comment>
<dbReference type="Gene3D" id="1.10.286.20">
    <property type="match status" value="1"/>
</dbReference>
<keyword evidence="5" id="KW-0963">Cytoplasm</keyword>
<evidence type="ECO:0000313" key="9">
    <source>
        <dbReference type="EMBL" id="GIT95928.1"/>
    </source>
</evidence>
<dbReference type="Proteomes" id="UP000786693">
    <property type="component" value="Unassembled WGS sequence"/>
</dbReference>
<dbReference type="InterPro" id="IPR014039">
    <property type="entry name" value="Transl_elong_EFTs/EF1B_dimer"/>
</dbReference>
<keyword evidence="10" id="KW-1185">Reference proteome</keyword>
<feature type="domain" description="Translation elongation factor EFTs/EF1B dimerisation" evidence="8">
    <location>
        <begin position="70"/>
        <end position="272"/>
    </location>
</feature>
<dbReference type="Gene3D" id="1.10.8.10">
    <property type="entry name" value="DNA helicase RuvA subunit, C-terminal domain"/>
    <property type="match status" value="1"/>
</dbReference>
<dbReference type="InterPro" id="IPR009060">
    <property type="entry name" value="UBA-like_sf"/>
</dbReference>
<dbReference type="InterPro" id="IPR018101">
    <property type="entry name" value="Transl_elong_Ts_CS"/>
</dbReference>
<evidence type="ECO:0000256" key="4">
    <source>
        <dbReference type="ARBA" id="ARBA00022917"/>
    </source>
</evidence>
<dbReference type="NCBIfam" id="TIGR00116">
    <property type="entry name" value="tsf"/>
    <property type="match status" value="1"/>
</dbReference>
<comment type="subcellular location">
    <subcellularLocation>
        <location evidence="5 7">Cytoplasm</location>
    </subcellularLocation>
</comment>
<dbReference type="InterPro" id="IPR001816">
    <property type="entry name" value="Transl_elong_EFTs/EF1B"/>
</dbReference>
<comment type="function">
    <text evidence="5 6">Associates with the EF-Tu.GDP complex and induces the exchange of GDP to GTP. It remains bound to the aminoacyl-tRNA.EF-Tu.GTP complex up to the GTP hydrolysis stage on the ribosome.</text>
</comment>
<evidence type="ECO:0000259" key="8">
    <source>
        <dbReference type="Pfam" id="PF00889"/>
    </source>
</evidence>
<dbReference type="CDD" id="cd14275">
    <property type="entry name" value="UBA_EF-Ts"/>
    <property type="match status" value="1"/>
</dbReference>
<reference evidence="9 10" key="1">
    <citation type="submission" date="2021-05" db="EMBL/GenBank/DDBJ databases">
        <title>Bacteria Genome sequencing.</title>
        <authorList>
            <person name="Takabe Y."/>
            <person name="Nakajima Y."/>
            <person name="Suzuki S."/>
            <person name="Shiozaki T."/>
        </authorList>
    </citation>
    <scope>NUCLEOTIDE SEQUENCE [LARGE SCALE GENOMIC DNA]</scope>
    <source>
        <strain evidence="9 10">AI_62</strain>
    </source>
</reference>
<evidence type="ECO:0000256" key="6">
    <source>
        <dbReference type="RuleBase" id="RU000642"/>
    </source>
</evidence>
<dbReference type="SUPFAM" id="SSF54713">
    <property type="entry name" value="Elongation factor Ts (EF-Ts), dimerisation domain"/>
    <property type="match status" value="2"/>
</dbReference>
<protein>
    <recommendedName>
        <fullName evidence="2 5">Elongation factor Ts</fullName>
        <shortName evidence="5">EF-Ts</shortName>
    </recommendedName>
</protein>
<evidence type="ECO:0000313" key="10">
    <source>
        <dbReference type="Proteomes" id="UP000786693"/>
    </source>
</evidence>
<comment type="caution">
    <text evidence="9">The sequence shown here is derived from an EMBL/GenBank/DDBJ whole genome shotgun (WGS) entry which is preliminary data.</text>
</comment>
<dbReference type="PROSITE" id="PS01126">
    <property type="entry name" value="EF_TS_1"/>
    <property type="match status" value="1"/>
</dbReference>
<dbReference type="Gene3D" id="3.30.479.20">
    <property type="entry name" value="Elongation factor Ts, dimerisation domain"/>
    <property type="match status" value="2"/>
</dbReference>
<evidence type="ECO:0000256" key="5">
    <source>
        <dbReference type="HAMAP-Rule" id="MF_00050"/>
    </source>
</evidence>
<evidence type="ECO:0000256" key="1">
    <source>
        <dbReference type="ARBA" id="ARBA00005532"/>
    </source>
</evidence>
<dbReference type="HAMAP" id="MF_00050">
    <property type="entry name" value="EF_Ts"/>
    <property type="match status" value="1"/>
</dbReference>
<dbReference type="PROSITE" id="PS01127">
    <property type="entry name" value="EF_TS_2"/>
    <property type="match status" value="1"/>
</dbReference>
<keyword evidence="3 5" id="KW-0251">Elongation factor</keyword>
<feature type="region of interest" description="Involved in Mg(2+) ion dislocation from EF-Tu" evidence="5">
    <location>
        <begin position="79"/>
        <end position="82"/>
    </location>
</feature>
<accession>A0ABQ4NNG5</accession>
<dbReference type="PANTHER" id="PTHR11741">
    <property type="entry name" value="ELONGATION FACTOR TS"/>
    <property type="match status" value="1"/>
</dbReference>
<evidence type="ECO:0000256" key="2">
    <source>
        <dbReference type="ARBA" id="ARBA00016956"/>
    </source>
</evidence>
<dbReference type="RefSeq" id="WP_220749411.1">
    <property type="nucleotide sequence ID" value="NZ_BPFH01000004.1"/>
</dbReference>
<dbReference type="Pfam" id="PF00889">
    <property type="entry name" value="EF_TS"/>
    <property type="match status" value="1"/>
</dbReference>
<keyword evidence="4 5" id="KW-0648">Protein biosynthesis</keyword>
<dbReference type="EMBL" id="BPFH01000004">
    <property type="protein sequence ID" value="GIT95928.1"/>
    <property type="molecule type" value="Genomic_DNA"/>
</dbReference>
<evidence type="ECO:0000256" key="3">
    <source>
        <dbReference type="ARBA" id="ARBA00022768"/>
    </source>
</evidence>
<dbReference type="InterPro" id="IPR036402">
    <property type="entry name" value="EF-Ts_dimer_sf"/>
</dbReference>
<organism evidence="9 10">
    <name type="scientific">Jannaschia pagri</name>
    <dbReference type="NCBI Taxonomy" id="2829797"/>
    <lineage>
        <taxon>Bacteria</taxon>
        <taxon>Pseudomonadati</taxon>
        <taxon>Pseudomonadota</taxon>
        <taxon>Alphaproteobacteria</taxon>
        <taxon>Rhodobacterales</taxon>
        <taxon>Roseobacteraceae</taxon>
        <taxon>Jannaschia</taxon>
    </lineage>
</organism>
<proteinExistence type="inferred from homology"/>
<dbReference type="SUPFAM" id="SSF46934">
    <property type="entry name" value="UBA-like"/>
    <property type="match status" value="1"/>
</dbReference>